<dbReference type="InterPro" id="IPR042098">
    <property type="entry name" value="TauD-like_sf"/>
</dbReference>
<dbReference type="Gene3D" id="3.60.130.10">
    <property type="entry name" value="Clavaminate synthase-like"/>
    <property type="match status" value="1"/>
</dbReference>
<feature type="domain" description="TauD/TfdA-like" evidence="7">
    <location>
        <begin position="2"/>
        <end position="256"/>
    </location>
</feature>
<accession>A0A382VWN1</accession>
<dbReference type="InterPro" id="IPR003819">
    <property type="entry name" value="TauD/TfdA-like"/>
</dbReference>
<dbReference type="Pfam" id="PF02668">
    <property type="entry name" value="TauD"/>
    <property type="match status" value="1"/>
</dbReference>
<evidence type="ECO:0000256" key="4">
    <source>
        <dbReference type="ARBA" id="ARBA00022964"/>
    </source>
</evidence>
<evidence type="ECO:0000256" key="3">
    <source>
        <dbReference type="ARBA" id="ARBA00022723"/>
    </source>
</evidence>
<reference evidence="8" key="1">
    <citation type="submission" date="2018-05" db="EMBL/GenBank/DDBJ databases">
        <authorList>
            <person name="Lanie J.A."/>
            <person name="Ng W.-L."/>
            <person name="Kazmierczak K.M."/>
            <person name="Andrzejewski T.M."/>
            <person name="Davidsen T.M."/>
            <person name="Wayne K.J."/>
            <person name="Tettelin H."/>
            <person name="Glass J.I."/>
            <person name="Rusch D."/>
            <person name="Podicherti R."/>
            <person name="Tsui H.-C.T."/>
            <person name="Winkler M.E."/>
        </authorList>
    </citation>
    <scope>NUCLEOTIDE SEQUENCE</scope>
</reference>
<dbReference type="PANTHER" id="PTHR30468">
    <property type="entry name" value="ALPHA-KETOGLUTARATE-DEPENDENT SULFONATE DIOXYGENASE"/>
    <property type="match status" value="1"/>
</dbReference>
<evidence type="ECO:0000256" key="6">
    <source>
        <dbReference type="ARBA" id="ARBA00023004"/>
    </source>
</evidence>
<dbReference type="SUPFAM" id="SSF51197">
    <property type="entry name" value="Clavaminate synthase-like"/>
    <property type="match status" value="1"/>
</dbReference>
<evidence type="ECO:0000259" key="7">
    <source>
        <dbReference type="Pfam" id="PF02668"/>
    </source>
</evidence>
<feature type="non-terminal residue" evidence="8">
    <location>
        <position position="281"/>
    </location>
</feature>
<dbReference type="GO" id="GO:0016706">
    <property type="term" value="F:2-oxoglutarate-dependent dioxygenase activity"/>
    <property type="evidence" value="ECO:0007669"/>
    <property type="project" value="TreeGrafter"/>
</dbReference>
<evidence type="ECO:0000313" key="8">
    <source>
        <dbReference type="EMBL" id="SVD50913.1"/>
    </source>
</evidence>
<keyword evidence="4" id="KW-0223">Dioxygenase</keyword>
<keyword evidence="3" id="KW-0479">Metal-binding</keyword>
<sequence length="281" mass="31723">DLKRPLTKATRQEIYNALLNWKVVFFRDQNLDHEEHVALARQFGRPTIGHAVFGHLKGFPEIYSVAKNRTANSHRETRLNTPWIGWHTDITAAVNPPLASILRAVNIPPYGGDTMWTNLNAAYNNLSAPIKGFVDCLRCIHSFSPPAGAEGVKTYDENLKNRTLKSEHPLVTKHPDTGERQLFISPMFVKSIVGLSPRESQQILEMLWEHLVRPEFTVRFKWNCGDIAMWDNRATAHLAPNDIFSTDHDRQLYRVTLVGEVPLGIDGKLSTSLEGDPILSA</sequence>
<evidence type="ECO:0000256" key="2">
    <source>
        <dbReference type="ARBA" id="ARBA00005896"/>
    </source>
</evidence>
<dbReference type="InterPro" id="IPR051323">
    <property type="entry name" value="AtsK-like"/>
</dbReference>
<dbReference type="GO" id="GO:0046872">
    <property type="term" value="F:metal ion binding"/>
    <property type="evidence" value="ECO:0007669"/>
    <property type="project" value="UniProtKB-KW"/>
</dbReference>
<gene>
    <name evidence="8" type="ORF">METZ01_LOCUS403767</name>
</gene>
<comment type="cofactor">
    <cofactor evidence="1">
        <name>Fe(2+)</name>
        <dbReference type="ChEBI" id="CHEBI:29033"/>
    </cofactor>
</comment>
<comment type="similarity">
    <text evidence="2">Belongs to the TfdA dioxygenase family.</text>
</comment>
<proteinExistence type="inferred from homology"/>
<dbReference type="PANTHER" id="PTHR30468:SF5">
    <property type="entry name" value="ALPHA-KETOGLUTARATE-DEPENDENT SULFATE ESTER DIOXYGENASE"/>
    <property type="match status" value="1"/>
</dbReference>
<dbReference type="EMBL" id="UINC01155197">
    <property type="protein sequence ID" value="SVD50913.1"/>
    <property type="molecule type" value="Genomic_DNA"/>
</dbReference>
<keyword evidence="5" id="KW-0560">Oxidoreductase</keyword>
<organism evidence="8">
    <name type="scientific">marine metagenome</name>
    <dbReference type="NCBI Taxonomy" id="408172"/>
    <lineage>
        <taxon>unclassified sequences</taxon>
        <taxon>metagenomes</taxon>
        <taxon>ecological metagenomes</taxon>
    </lineage>
</organism>
<keyword evidence="6" id="KW-0408">Iron</keyword>
<feature type="non-terminal residue" evidence="8">
    <location>
        <position position="1"/>
    </location>
</feature>
<dbReference type="GO" id="GO:0005737">
    <property type="term" value="C:cytoplasm"/>
    <property type="evidence" value="ECO:0007669"/>
    <property type="project" value="TreeGrafter"/>
</dbReference>
<protein>
    <recommendedName>
        <fullName evidence="7">TauD/TfdA-like domain-containing protein</fullName>
    </recommendedName>
</protein>
<name>A0A382VWN1_9ZZZZ</name>
<dbReference type="AlphaFoldDB" id="A0A382VWN1"/>
<evidence type="ECO:0000256" key="1">
    <source>
        <dbReference type="ARBA" id="ARBA00001954"/>
    </source>
</evidence>
<evidence type="ECO:0000256" key="5">
    <source>
        <dbReference type="ARBA" id="ARBA00023002"/>
    </source>
</evidence>